<feature type="compositionally biased region" description="Basic and acidic residues" evidence="1">
    <location>
        <begin position="9"/>
        <end position="23"/>
    </location>
</feature>
<name>A0AAN9PPZ8_CANGL</name>
<evidence type="ECO:0000256" key="1">
    <source>
        <dbReference type="SAM" id="MobiDB-lite"/>
    </source>
</evidence>
<proteinExistence type="predicted"/>
<dbReference type="AlphaFoldDB" id="A0AAN9PPZ8"/>
<organism evidence="2 3">
    <name type="scientific">Canavalia gladiata</name>
    <name type="common">Sword bean</name>
    <name type="synonym">Dolichos gladiatus</name>
    <dbReference type="NCBI Taxonomy" id="3824"/>
    <lineage>
        <taxon>Eukaryota</taxon>
        <taxon>Viridiplantae</taxon>
        <taxon>Streptophyta</taxon>
        <taxon>Embryophyta</taxon>
        <taxon>Tracheophyta</taxon>
        <taxon>Spermatophyta</taxon>
        <taxon>Magnoliopsida</taxon>
        <taxon>eudicotyledons</taxon>
        <taxon>Gunneridae</taxon>
        <taxon>Pentapetalae</taxon>
        <taxon>rosids</taxon>
        <taxon>fabids</taxon>
        <taxon>Fabales</taxon>
        <taxon>Fabaceae</taxon>
        <taxon>Papilionoideae</taxon>
        <taxon>50 kb inversion clade</taxon>
        <taxon>NPAAA clade</taxon>
        <taxon>indigoferoid/millettioid clade</taxon>
        <taxon>Phaseoleae</taxon>
        <taxon>Canavalia</taxon>
    </lineage>
</organism>
<feature type="region of interest" description="Disordered" evidence="1">
    <location>
        <begin position="1"/>
        <end position="23"/>
    </location>
</feature>
<dbReference type="Proteomes" id="UP001367508">
    <property type="component" value="Unassembled WGS sequence"/>
</dbReference>
<protein>
    <submittedName>
        <fullName evidence="2">Uncharacterized protein</fullName>
    </submittedName>
</protein>
<evidence type="ECO:0000313" key="2">
    <source>
        <dbReference type="EMBL" id="KAK7306111.1"/>
    </source>
</evidence>
<sequence length="117" mass="14085">MVKRRREKALRSEQRDIEKDNHALKDRVNLTKYERRQKEEKLSAPRGMRKRAYNVKGMNYADMVRKNMEKQKPRKMDGIRAKGGMGDCREIRKVLRWRACPNKSGGWRRLRNTVKRV</sequence>
<reference evidence="2 3" key="1">
    <citation type="submission" date="2024-01" db="EMBL/GenBank/DDBJ databases">
        <title>The genomes of 5 underutilized Papilionoideae crops provide insights into root nodulation and disease resistanc.</title>
        <authorList>
            <person name="Jiang F."/>
        </authorList>
    </citation>
    <scope>NUCLEOTIDE SEQUENCE [LARGE SCALE GENOMIC DNA]</scope>
    <source>
        <strain evidence="2">LVBAO_FW01</strain>
        <tissue evidence="2">Leaves</tissue>
    </source>
</reference>
<keyword evidence="3" id="KW-1185">Reference proteome</keyword>
<accession>A0AAN9PPZ8</accession>
<evidence type="ECO:0000313" key="3">
    <source>
        <dbReference type="Proteomes" id="UP001367508"/>
    </source>
</evidence>
<dbReference type="EMBL" id="JAYMYQ010000011">
    <property type="protein sequence ID" value="KAK7306111.1"/>
    <property type="molecule type" value="Genomic_DNA"/>
</dbReference>
<gene>
    <name evidence="2" type="ORF">VNO77_44031</name>
</gene>
<comment type="caution">
    <text evidence="2">The sequence shown here is derived from an EMBL/GenBank/DDBJ whole genome shotgun (WGS) entry which is preliminary data.</text>
</comment>